<organism evidence="1 2">
    <name type="scientific">Holotrichia oblita</name>
    <name type="common">Chafer beetle</name>
    <dbReference type="NCBI Taxonomy" id="644536"/>
    <lineage>
        <taxon>Eukaryota</taxon>
        <taxon>Metazoa</taxon>
        <taxon>Ecdysozoa</taxon>
        <taxon>Arthropoda</taxon>
        <taxon>Hexapoda</taxon>
        <taxon>Insecta</taxon>
        <taxon>Pterygota</taxon>
        <taxon>Neoptera</taxon>
        <taxon>Endopterygota</taxon>
        <taxon>Coleoptera</taxon>
        <taxon>Polyphaga</taxon>
        <taxon>Scarabaeiformia</taxon>
        <taxon>Scarabaeidae</taxon>
        <taxon>Melolonthinae</taxon>
        <taxon>Holotrichia</taxon>
    </lineage>
</organism>
<reference evidence="1" key="1">
    <citation type="submission" date="2022-04" db="EMBL/GenBank/DDBJ databases">
        <title>Chromosome-scale genome assembly of Holotrichia oblita Faldermann.</title>
        <authorList>
            <person name="Rongchong L."/>
        </authorList>
    </citation>
    <scope>NUCLEOTIDE SEQUENCE</scope>
    <source>
        <strain evidence="1">81SQS9</strain>
    </source>
</reference>
<proteinExistence type="predicted"/>
<dbReference type="Proteomes" id="UP001056778">
    <property type="component" value="Chromosome 9"/>
</dbReference>
<comment type="caution">
    <text evidence="1">The sequence shown here is derived from an EMBL/GenBank/DDBJ whole genome shotgun (WGS) entry which is preliminary data.</text>
</comment>
<name>A0ACB9SLV4_HOLOL</name>
<dbReference type="EMBL" id="CM043023">
    <property type="protein sequence ID" value="KAI4455670.1"/>
    <property type="molecule type" value="Genomic_DNA"/>
</dbReference>
<evidence type="ECO:0000313" key="2">
    <source>
        <dbReference type="Proteomes" id="UP001056778"/>
    </source>
</evidence>
<protein>
    <submittedName>
        <fullName evidence="1">Uncharacterized protein</fullName>
    </submittedName>
</protein>
<accession>A0ACB9SLV4</accession>
<keyword evidence="2" id="KW-1185">Reference proteome</keyword>
<evidence type="ECO:0000313" key="1">
    <source>
        <dbReference type="EMBL" id="KAI4455670.1"/>
    </source>
</evidence>
<sequence>MASYEVVGECAQIIAVFLNEKLREMLCDMNKSRKKRRFWVKQWILRRNRLGASETLLKELALEDKEGYRNHLRMSEEIFDELLSKVQNCTKKQDTVMRQAIPPKFKLQVTLRYLATGDSFLTLASTYRVPKNNISNFVGEVCTAIYDALQDFIKVSINIY</sequence>
<gene>
    <name evidence="1" type="ORF">MML48_9g00000126</name>
</gene>